<keyword evidence="5 8" id="KW-1133">Transmembrane helix</keyword>
<dbReference type="PROSITE" id="PS00216">
    <property type="entry name" value="SUGAR_TRANSPORT_1"/>
    <property type="match status" value="1"/>
</dbReference>
<evidence type="ECO:0000256" key="4">
    <source>
        <dbReference type="ARBA" id="ARBA00022692"/>
    </source>
</evidence>
<dbReference type="AlphaFoldDB" id="M2Y912"/>
<reference evidence="11" key="1">
    <citation type="journal article" date="2013" name="Science">
        <title>Gene transfer from bacteria and archaea facilitated evolution of an extremophilic eukaryote.</title>
        <authorList>
            <person name="Schonknecht G."/>
            <person name="Chen W.H."/>
            <person name="Ternes C.M."/>
            <person name="Barbier G.G."/>
            <person name="Shrestha R.P."/>
            <person name="Stanke M."/>
            <person name="Brautigam A."/>
            <person name="Baker B.J."/>
            <person name="Banfield J.F."/>
            <person name="Garavito R.M."/>
            <person name="Carr K."/>
            <person name="Wilkerson C."/>
            <person name="Rensing S.A."/>
            <person name="Gagneul D."/>
            <person name="Dickenson N.E."/>
            <person name="Oesterhelt C."/>
            <person name="Lercher M.J."/>
            <person name="Weber A.P."/>
        </authorList>
    </citation>
    <scope>NUCLEOTIDE SEQUENCE [LARGE SCALE GENOMIC DNA]</scope>
    <source>
        <strain evidence="11">074W</strain>
    </source>
</reference>
<feature type="transmembrane region" description="Helical" evidence="8">
    <location>
        <begin position="167"/>
        <end position="188"/>
    </location>
</feature>
<dbReference type="PRINTS" id="PR00171">
    <property type="entry name" value="SUGRTRNSPORT"/>
</dbReference>
<keyword evidence="3 7" id="KW-0813">Transport</keyword>
<dbReference type="KEGG" id="gsl:Gasu_04230"/>
<dbReference type="InterPro" id="IPR020846">
    <property type="entry name" value="MFS_dom"/>
</dbReference>
<feature type="transmembrane region" description="Helical" evidence="8">
    <location>
        <begin position="126"/>
        <end position="147"/>
    </location>
</feature>
<dbReference type="InterPro" id="IPR005829">
    <property type="entry name" value="Sugar_transporter_CS"/>
</dbReference>
<dbReference type="OrthoDB" id="6612291at2759"/>
<feature type="transmembrane region" description="Helical" evidence="8">
    <location>
        <begin position="200"/>
        <end position="218"/>
    </location>
</feature>
<dbReference type="PANTHER" id="PTHR48023:SF4">
    <property type="entry name" value="D-XYLOSE-PROTON SYMPORTER-LIKE 2"/>
    <property type="match status" value="1"/>
</dbReference>
<dbReference type="PROSITE" id="PS50850">
    <property type="entry name" value="MFS"/>
    <property type="match status" value="1"/>
</dbReference>
<protein>
    <submittedName>
        <fullName evidence="10">MFS transporter, SP family, sugar:H+ symporter</fullName>
    </submittedName>
</protein>
<dbReference type="InterPro" id="IPR005828">
    <property type="entry name" value="MFS_sugar_transport-like"/>
</dbReference>
<feature type="transmembrane region" description="Helical" evidence="8">
    <location>
        <begin position="224"/>
        <end position="246"/>
    </location>
</feature>
<feature type="transmembrane region" description="Helical" evidence="8">
    <location>
        <begin position="490"/>
        <end position="513"/>
    </location>
</feature>
<dbReference type="GO" id="GO:0022857">
    <property type="term" value="F:transmembrane transporter activity"/>
    <property type="evidence" value="ECO:0007669"/>
    <property type="project" value="InterPro"/>
</dbReference>
<name>M2Y912_GALSU</name>
<dbReference type="eggNOG" id="KOG0254">
    <property type="taxonomic scope" value="Eukaryota"/>
</dbReference>
<evidence type="ECO:0000256" key="3">
    <source>
        <dbReference type="ARBA" id="ARBA00022448"/>
    </source>
</evidence>
<dbReference type="Pfam" id="PF00083">
    <property type="entry name" value="Sugar_tr"/>
    <property type="match status" value="1"/>
</dbReference>
<evidence type="ECO:0000313" key="10">
    <source>
        <dbReference type="EMBL" id="EME32329.1"/>
    </source>
</evidence>
<feature type="transmembrane region" description="Helical" evidence="8">
    <location>
        <begin position="258"/>
        <end position="279"/>
    </location>
</feature>
<dbReference type="NCBIfam" id="TIGR00879">
    <property type="entry name" value="SP"/>
    <property type="match status" value="1"/>
</dbReference>
<dbReference type="SUPFAM" id="SSF103473">
    <property type="entry name" value="MFS general substrate transporter"/>
    <property type="match status" value="1"/>
</dbReference>
<dbReference type="InterPro" id="IPR036259">
    <property type="entry name" value="MFS_trans_sf"/>
</dbReference>
<dbReference type="EMBL" id="KB454486">
    <property type="protein sequence ID" value="EME32329.1"/>
    <property type="molecule type" value="Genomic_DNA"/>
</dbReference>
<dbReference type="Proteomes" id="UP000030680">
    <property type="component" value="Unassembled WGS sequence"/>
</dbReference>
<dbReference type="InterPro" id="IPR003663">
    <property type="entry name" value="Sugar/inositol_transpt"/>
</dbReference>
<accession>M2Y912</accession>
<evidence type="ECO:0000256" key="6">
    <source>
        <dbReference type="ARBA" id="ARBA00023136"/>
    </source>
</evidence>
<comment type="similarity">
    <text evidence="2 7">Belongs to the major facilitator superfamily. Sugar transporter (TC 2.A.1.1) family.</text>
</comment>
<feature type="transmembrane region" description="Helical" evidence="8">
    <location>
        <begin position="397"/>
        <end position="418"/>
    </location>
</feature>
<evidence type="ECO:0000256" key="1">
    <source>
        <dbReference type="ARBA" id="ARBA00004141"/>
    </source>
</evidence>
<evidence type="ECO:0000313" key="11">
    <source>
        <dbReference type="Proteomes" id="UP000030680"/>
    </source>
</evidence>
<evidence type="ECO:0000259" key="9">
    <source>
        <dbReference type="PROSITE" id="PS50850"/>
    </source>
</evidence>
<gene>
    <name evidence="10" type="ORF">Gasu_04230</name>
</gene>
<dbReference type="PANTHER" id="PTHR48023">
    <property type="entry name" value="D-XYLOSE-PROTON SYMPORTER-LIKE 2"/>
    <property type="match status" value="1"/>
</dbReference>
<feature type="domain" description="Major facilitator superfamily (MFS) profile" evidence="9">
    <location>
        <begin position="125"/>
        <end position="579"/>
    </location>
</feature>
<dbReference type="GO" id="GO:1904659">
    <property type="term" value="P:D-glucose transmembrane transport"/>
    <property type="evidence" value="ECO:0007669"/>
    <property type="project" value="TreeGrafter"/>
</dbReference>
<organism evidence="10 11">
    <name type="scientific">Galdieria sulphuraria</name>
    <name type="common">Red alga</name>
    <dbReference type="NCBI Taxonomy" id="130081"/>
    <lineage>
        <taxon>Eukaryota</taxon>
        <taxon>Rhodophyta</taxon>
        <taxon>Bangiophyceae</taxon>
        <taxon>Galdieriales</taxon>
        <taxon>Galdieriaceae</taxon>
        <taxon>Galdieria</taxon>
    </lineage>
</organism>
<feature type="transmembrane region" description="Helical" evidence="8">
    <location>
        <begin position="525"/>
        <end position="544"/>
    </location>
</feature>
<dbReference type="RefSeq" id="XP_005708849.1">
    <property type="nucleotide sequence ID" value="XM_005708792.1"/>
</dbReference>
<dbReference type="PROSITE" id="PS00217">
    <property type="entry name" value="SUGAR_TRANSPORT_2"/>
    <property type="match status" value="1"/>
</dbReference>
<feature type="transmembrane region" description="Helical" evidence="8">
    <location>
        <begin position="291"/>
        <end position="313"/>
    </location>
</feature>
<comment type="subcellular location">
    <subcellularLocation>
        <location evidence="1">Membrane</location>
        <topology evidence="1">Multi-pass membrane protein</topology>
    </subcellularLocation>
</comment>
<evidence type="ECO:0000256" key="7">
    <source>
        <dbReference type="RuleBase" id="RU003346"/>
    </source>
</evidence>
<dbReference type="InterPro" id="IPR050820">
    <property type="entry name" value="MFS_Sugar_Transporter"/>
</dbReference>
<evidence type="ECO:0000256" key="5">
    <source>
        <dbReference type="ARBA" id="ARBA00022989"/>
    </source>
</evidence>
<keyword evidence="11" id="KW-1185">Reference proteome</keyword>
<dbReference type="Gene3D" id="1.20.1250.20">
    <property type="entry name" value="MFS general substrate transporter like domains"/>
    <property type="match status" value="1"/>
</dbReference>
<sequence length="592" mass="66089">MEKRSPKVCLTPRNELHSCCCLVTIASFVSSRFCPDCKALTRYFYSRKIYCCKYNFFYRLLSHKPLTATKRSVGIRMELPFNKKPLGTVSEDTEEEHRGLQTSGGSETYARDIFRSKWFPPWFPSFFFPAIGCLLFGYDVGCTSSVLRVLGNIQASQSSSFGELSSLTLGFIAAASLFGALGSSLLAFRFGDSIGRKKELLLSAILYSIGTLMEALSPNLPLLFLARLIFGAGIGFSMHAAPIYIAECVPSDKRGLLISLKEAFIVTGMVFGYLVGALWEPSVSHLDYWLSWRFMFGSGIIFCLPFLLGVFFIPESPRWLLLKSSQASEEVSESFLSRSYMERARSSLIRLARNDKQAAEQQLILLSQAIREGSYSSEFHGVFSYSELLTPQSRKPLFVALSLVTFQQITGQPSVLYFANRLFEDTGLGFVAAVGLGIWKLIMTIVSSILVDKVGRRPLLLIGSTGITVTLFVLAWLFSGNGEVSLQIPIVLGIFCYVGSYQIGFGPITWLVLSEIFPLRVRSASLAIGTLINFGMNLMVTSTFEWEREWFGTSGLFLQFALIGLFSIWFIYEKVVETKGLTLEEIEAKLRR</sequence>
<evidence type="ECO:0000256" key="2">
    <source>
        <dbReference type="ARBA" id="ARBA00010992"/>
    </source>
</evidence>
<feature type="transmembrane region" description="Helical" evidence="8">
    <location>
        <begin position="430"/>
        <end position="451"/>
    </location>
</feature>
<feature type="transmembrane region" description="Helical" evidence="8">
    <location>
        <begin position="458"/>
        <end position="478"/>
    </location>
</feature>
<dbReference type="GO" id="GO:0016020">
    <property type="term" value="C:membrane"/>
    <property type="evidence" value="ECO:0007669"/>
    <property type="project" value="UniProtKB-SubCell"/>
</dbReference>
<feature type="transmembrane region" description="Helical" evidence="8">
    <location>
        <begin position="550"/>
        <end position="572"/>
    </location>
</feature>
<proteinExistence type="inferred from homology"/>
<keyword evidence="4 8" id="KW-0812">Transmembrane</keyword>
<keyword evidence="6 8" id="KW-0472">Membrane</keyword>
<dbReference type="OMA" id="HMGEYDP"/>
<dbReference type="GeneID" id="17090919"/>
<dbReference type="Gramene" id="EME32329">
    <property type="protein sequence ID" value="EME32329"/>
    <property type="gene ID" value="Gasu_04230"/>
</dbReference>
<evidence type="ECO:0000256" key="8">
    <source>
        <dbReference type="SAM" id="Phobius"/>
    </source>
</evidence>